<dbReference type="InterPro" id="IPR032818">
    <property type="entry name" value="DedA-like"/>
</dbReference>
<organism evidence="9 10">
    <name type="scientific">Fluviibacter phosphoraccumulans</name>
    <dbReference type="NCBI Taxonomy" id="1751046"/>
    <lineage>
        <taxon>Bacteria</taxon>
        <taxon>Pseudomonadati</taxon>
        <taxon>Pseudomonadota</taxon>
        <taxon>Betaproteobacteria</taxon>
        <taxon>Rhodocyclales</taxon>
        <taxon>Fluviibacteraceae</taxon>
        <taxon>Fluviibacter</taxon>
    </lineage>
</organism>
<feature type="domain" description="VTT" evidence="8">
    <location>
        <begin position="57"/>
        <end position="180"/>
    </location>
</feature>
<keyword evidence="4 7" id="KW-0812">Transmembrane</keyword>
<keyword evidence="6 7" id="KW-0472">Membrane</keyword>
<evidence type="ECO:0000256" key="5">
    <source>
        <dbReference type="ARBA" id="ARBA00022989"/>
    </source>
</evidence>
<gene>
    <name evidence="9" type="ORF">ICHIAU1_21120</name>
</gene>
<dbReference type="GO" id="GO:0005886">
    <property type="term" value="C:plasma membrane"/>
    <property type="evidence" value="ECO:0007669"/>
    <property type="project" value="UniProtKB-SubCell"/>
</dbReference>
<keyword evidence="10" id="KW-1185">Reference proteome</keyword>
<dbReference type="NCBIfam" id="NF008102">
    <property type="entry name" value="PRK10847.1"/>
    <property type="match status" value="1"/>
</dbReference>
<reference evidence="10" key="1">
    <citation type="submission" date="2020-01" db="EMBL/GenBank/DDBJ databases">
        <title>Phosphoaccumulans saitamaens gen. nov., sp. nov., a polyphosphate accumulating bacterium isolated from surface river water.</title>
        <authorList>
            <person name="Watanabe K."/>
            <person name="Suda W."/>
        </authorList>
    </citation>
    <scope>NUCLEOTIDE SEQUENCE [LARGE SCALE GENOMIC DNA]</scope>
    <source>
        <strain evidence="10">ICHIAU1</strain>
    </source>
</reference>
<dbReference type="Pfam" id="PF09335">
    <property type="entry name" value="VTT_dom"/>
    <property type="match status" value="1"/>
</dbReference>
<proteinExistence type="inferred from homology"/>
<evidence type="ECO:0000256" key="4">
    <source>
        <dbReference type="ARBA" id="ARBA00022692"/>
    </source>
</evidence>
<feature type="transmembrane region" description="Helical" evidence="7">
    <location>
        <begin position="64"/>
        <end position="90"/>
    </location>
</feature>
<keyword evidence="5 7" id="KW-1133">Transmembrane helix</keyword>
<name>A0A7R6R8B8_9RHOO</name>
<comment type="similarity">
    <text evidence="2 7">Belongs to the DedA family.</text>
</comment>
<dbReference type="EMBL" id="AP022345">
    <property type="protein sequence ID" value="BBU69829.1"/>
    <property type="molecule type" value="Genomic_DNA"/>
</dbReference>
<dbReference type="InterPro" id="IPR032816">
    <property type="entry name" value="VTT_dom"/>
</dbReference>
<dbReference type="InterPro" id="IPR058127">
    <property type="entry name" value="DedA"/>
</dbReference>
<evidence type="ECO:0000256" key="1">
    <source>
        <dbReference type="ARBA" id="ARBA00004651"/>
    </source>
</evidence>
<sequence length="220" mass="24318">MNPRNGPAMEWLASFTDLVLHLDKHLVFFVQQYGDWVYALLFAIIFVETGIVVAPFLPGDSLLFVAGALCVTEGMSLPLLMVLLVVAAILGDALNYSIGHWFGDALIKRTRLISAEKLKYTEQFFEKHGPKTIVIARFLPIVRTMAPFVAGFGGMKPQRFFFYNVTGGLLWVVSLTLAGYLFGNIPFIKNNLTAVILVIIFVSILPGIIAVLRARAAAKR</sequence>
<evidence type="ECO:0000256" key="7">
    <source>
        <dbReference type="RuleBase" id="RU367016"/>
    </source>
</evidence>
<keyword evidence="3 7" id="KW-1003">Cell membrane</keyword>
<feature type="transmembrane region" description="Helical" evidence="7">
    <location>
        <begin position="160"/>
        <end position="182"/>
    </location>
</feature>
<feature type="transmembrane region" description="Helical" evidence="7">
    <location>
        <begin position="36"/>
        <end position="57"/>
    </location>
</feature>
<evidence type="ECO:0000256" key="3">
    <source>
        <dbReference type="ARBA" id="ARBA00022475"/>
    </source>
</evidence>
<comment type="subcellular location">
    <subcellularLocation>
        <location evidence="1 7">Cell membrane</location>
        <topology evidence="1 7">Multi-pass membrane protein</topology>
    </subcellularLocation>
</comment>
<feature type="transmembrane region" description="Helical" evidence="7">
    <location>
        <begin position="194"/>
        <end position="212"/>
    </location>
</feature>
<dbReference type="PANTHER" id="PTHR30353">
    <property type="entry name" value="INNER MEMBRANE PROTEIN DEDA-RELATED"/>
    <property type="match status" value="1"/>
</dbReference>
<evidence type="ECO:0000313" key="10">
    <source>
        <dbReference type="Proteomes" id="UP000463961"/>
    </source>
</evidence>
<evidence type="ECO:0000256" key="6">
    <source>
        <dbReference type="ARBA" id="ARBA00023136"/>
    </source>
</evidence>
<protein>
    <submittedName>
        <fullName evidence="9">Membrane protein</fullName>
    </submittedName>
</protein>
<evidence type="ECO:0000313" key="9">
    <source>
        <dbReference type="EMBL" id="BBU69829.1"/>
    </source>
</evidence>
<evidence type="ECO:0000256" key="2">
    <source>
        <dbReference type="ARBA" id="ARBA00010792"/>
    </source>
</evidence>
<evidence type="ECO:0000259" key="8">
    <source>
        <dbReference type="Pfam" id="PF09335"/>
    </source>
</evidence>
<accession>A0A7R6R8B8</accession>
<dbReference type="AlphaFoldDB" id="A0A7R6R8B8"/>
<dbReference type="Proteomes" id="UP000463961">
    <property type="component" value="Chromosome"/>
</dbReference>
<dbReference type="PANTHER" id="PTHR30353:SF0">
    <property type="entry name" value="TRANSMEMBRANE PROTEIN"/>
    <property type="match status" value="1"/>
</dbReference>